<dbReference type="EC" id="2.7.8.26" evidence="5 19"/>
<evidence type="ECO:0000256" key="14">
    <source>
        <dbReference type="ARBA" id="ARBA00025228"/>
    </source>
</evidence>
<keyword evidence="8 19" id="KW-0169">Cobalamin biosynthesis</keyword>
<evidence type="ECO:0000256" key="8">
    <source>
        <dbReference type="ARBA" id="ARBA00022573"/>
    </source>
</evidence>
<evidence type="ECO:0000256" key="18">
    <source>
        <dbReference type="ARBA" id="ARBA00049504"/>
    </source>
</evidence>
<dbReference type="PANTHER" id="PTHR34148:SF1">
    <property type="entry name" value="ADENOSYLCOBINAMIDE-GDP RIBAZOLETRANSFERASE"/>
    <property type="match status" value="1"/>
</dbReference>
<sequence length="216" mass="22849">MYLFPLVGGFIGLVAGVVALVLFHFFPSGVASVLTVGTIFAITGLHHTDGLLDFGDGLMAFGSPEEKIEIMRDKNLGVGGMVLGLLVILATVSLIPSFEFIVLEVLIVSEVSAKFSMVFGSRFGKSASEGLNSDFLEAMRGPLGNYRFIIATLISIILVLLTLHLRGLVPLIAGVVVTSFLILVARSHFGGVTGDVLGTVNEVTRMASLLSLQLVI</sequence>
<keyword evidence="13 19" id="KW-0472">Membrane</keyword>
<evidence type="ECO:0000256" key="3">
    <source>
        <dbReference type="ARBA" id="ARBA00004663"/>
    </source>
</evidence>
<evidence type="ECO:0000256" key="12">
    <source>
        <dbReference type="ARBA" id="ARBA00022989"/>
    </source>
</evidence>
<evidence type="ECO:0000256" key="1">
    <source>
        <dbReference type="ARBA" id="ARBA00001946"/>
    </source>
</evidence>
<dbReference type="GO" id="GO:0009236">
    <property type="term" value="P:cobalamin biosynthetic process"/>
    <property type="evidence" value="ECO:0007669"/>
    <property type="project" value="UniProtKB-UniRule"/>
</dbReference>
<comment type="function">
    <text evidence="14 19">Joins adenosylcobinamide-GDP and alpha-ribazole to generate adenosylcobalamin (Ado-cobalamin). Also synthesizes adenosylcobalamin 5'-phosphate from adenosylcobinamide-GDP and alpha-ribazole 5'-phosphate.</text>
</comment>
<keyword evidence="10 19" id="KW-0812">Transmembrane</keyword>
<evidence type="ECO:0000256" key="4">
    <source>
        <dbReference type="ARBA" id="ARBA00010561"/>
    </source>
</evidence>
<feature type="transmembrane region" description="Helical" evidence="19">
    <location>
        <begin position="167"/>
        <end position="185"/>
    </location>
</feature>
<evidence type="ECO:0000256" key="13">
    <source>
        <dbReference type="ARBA" id="ARBA00023136"/>
    </source>
</evidence>
<comment type="catalytic activity">
    <reaction evidence="17 19">
        <text>alpha-ribazole + adenosylcob(III)inamide-GDP = adenosylcob(III)alamin + GMP + H(+)</text>
        <dbReference type="Rhea" id="RHEA:16049"/>
        <dbReference type="ChEBI" id="CHEBI:10329"/>
        <dbReference type="ChEBI" id="CHEBI:15378"/>
        <dbReference type="ChEBI" id="CHEBI:18408"/>
        <dbReference type="ChEBI" id="CHEBI:58115"/>
        <dbReference type="ChEBI" id="CHEBI:60487"/>
        <dbReference type="EC" id="2.7.8.26"/>
    </reaction>
</comment>
<protein>
    <recommendedName>
        <fullName evidence="6 19">Adenosylcobinamide-GDP ribazoletransferase</fullName>
        <ecNumber evidence="5 19">2.7.8.26</ecNumber>
    </recommendedName>
    <alternativeName>
        <fullName evidence="16 19">Cobalamin synthase</fullName>
    </alternativeName>
    <alternativeName>
        <fullName evidence="15 19">Cobalamin-5'-phosphate synthase</fullName>
    </alternativeName>
</protein>
<evidence type="ECO:0000256" key="19">
    <source>
        <dbReference type="HAMAP-Rule" id="MF_00719"/>
    </source>
</evidence>
<gene>
    <name evidence="19" type="primary">cobS</name>
    <name evidence="20" type="ORF">AKJ65_07625</name>
</gene>
<accession>A0A133UE60</accession>
<name>A0A133UE60_9EURY</name>
<evidence type="ECO:0000256" key="2">
    <source>
        <dbReference type="ARBA" id="ARBA00004651"/>
    </source>
</evidence>
<keyword evidence="7 19" id="KW-1003">Cell membrane</keyword>
<dbReference type="Proteomes" id="UP000070284">
    <property type="component" value="Unassembled WGS sequence"/>
</dbReference>
<keyword evidence="12 19" id="KW-1133">Transmembrane helix</keyword>
<keyword evidence="11 19" id="KW-0460">Magnesium</keyword>
<dbReference type="HAMAP" id="MF_00719">
    <property type="entry name" value="CobS"/>
    <property type="match status" value="1"/>
</dbReference>
<reference evidence="20 21" key="1">
    <citation type="journal article" date="2016" name="Sci. Rep.">
        <title>Metabolic traits of an uncultured archaeal lineage -MSBL1- from brine pools of the Red Sea.</title>
        <authorList>
            <person name="Mwirichia R."/>
            <person name="Alam I."/>
            <person name="Rashid M."/>
            <person name="Vinu M."/>
            <person name="Ba-Alawi W."/>
            <person name="Anthony Kamau A."/>
            <person name="Kamanda Ngugi D."/>
            <person name="Goker M."/>
            <person name="Klenk H.P."/>
            <person name="Bajic V."/>
            <person name="Stingl U."/>
        </authorList>
    </citation>
    <scope>NUCLEOTIDE SEQUENCE [LARGE SCALE GENOMIC DNA]</scope>
    <source>
        <strain evidence="20">SCGC-AAA259E19</strain>
    </source>
</reference>
<dbReference type="UniPathway" id="UPA00148">
    <property type="reaction ID" value="UER00238"/>
</dbReference>
<comment type="subcellular location">
    <subcellularLocation>
        <location evidence="2 19">Cell membrane</location>
        <topology evidence="2 19">Multi-pass membrane protein</topology>
    </subcellularLocation>
</comment>
<evidence type="ECO:0000256" key="10">
    <source>
        <dbReference type="ARBA" id="ARBA00022692"/>
    </source>
</evidence>
<evidence type="ECO:0000256" key="9">
    <source>
        <dbReference type="ARBA" id="ARBA00022679"/>
    </source>
</evidence>
<proteinExistence type="inferred from homology"/>
<dbReference type="NCBIfam" id="TIGR00317">
    <property type="entry name" value="cobS"/>
    <property type="match status" value="1"/>
</dbReference>
<keyword evidence="9 19" id="KW-0808">Transferase</keyword>
<dbReference type="Pfam" id="PF02654">
    <property type="entry name" value="CobS"/>
    <property type="match status" value="1"/>
</dbReference>
<evidence type="ECO:0000256" key="11">
    <source>
        <dbReference type="ARBA" id="ARBA00022842"/>
    </source>
</evidence>
<evidence type="ECO:0000256" key="5">
    <source>
        <dbReference type="ARBA" id="ARBA00013200"/>
    </source>
</evidence>
<comment type="catalytic activity">
    <reaction evidence="18 19">
        <text>alpha-ribazole 5'-phosphate + adenosylcob(III)inamide-GDP = adenosylcob(III)alamin 5'-phosphate + GMP + H(+)</text>
        <dbReference type="Rhea" id="RHEA:23560"/>
        <dbReference type="ChEBI" id="CHEBI:15378"/>
        <dbReference type="ChEBI" id="CHEBI:57918"/>
        <dbReference type="ChEBI" id="CHEBI:58115"/>
        <dbReference type="ChEBI" id="CHEBI:60487"/>
        <dbReference type="ChEBI" id="CHEBI:60493"/>
        <dbReference type="EC" id="2.7.8.26"/>
    </reaction>
</comment>
<evidence type="ECO:0000256" key="16">
    <source>
        <dbReference type="ARBA" id="ARBA00032853"/>
    </source>
</evidence>
<dbReference type="InterPro" id="IPR003805">
    <property type="entry name" value="CobS"/>
</dbReference>
<dbReference type="AlphaFoldDB" id="A0A133UE60"/>
<evidence type="ECO:0000256" key="6">
    <source>
        <dbReference type="ARBA" id="ARBA00015850"/>
    </source>
</evidence>
<keyword evidence="21" id="KW-1185">Reference proteome</keyword>
<comment type="pathway">
    <text evidence="3 19">Cofactor biosynthesis; adenosylcobalamin biosynthesis; adenosylcobalamin from cob(II)yrinate a,c-diamide: step 7/7.</text>
</comment>
<comment type="cofactor">
    <cofactor evidence="1 19">
        <name>Mg(2+)</name>
        <dbReference type="ChEBI" id="CHEBI:18420"/>
    </cofactor>
</comment>
<evidence type="ECO:0000256" key="17">
    <source>
        <dbReference type="ARBA" id="ARBA00048623"/>
    </source>
</evidence>
<dbReference type="PANTHER" id="PTHR34148">
    <property type="entry name" value="ADENOSYLCOBINAMIDE-GDP RIBAZOLETRANSFERASE"/>
    <property type="match status" value="1"/>
</dbReference>
<comment type="caution">
    <text evidence="20">The sequence shown here is derived from an EMBL/GenBank/DDBJ whole genome shotgun (WGS) entry which is preliminary data.</text>
</comment>
<comment type="similarity">
    <text evidence="4 19">Belongs to the CobS family.</text>
</comment>
<feature type="transmembrane region" description="Helical" evidence="19">
    <location>
        <begin position="144"/>
        <end position="161"/>
    </location>
</feature>
<organism evidence="20 21">
    <name type="scientific">candidate division MSBL1 archaeon SCGC-AAA259E19</name>
    <dbReference type="NCBI Taxonomy" id="1698264"/>
    <lineage>
        <taxon>Archaea</taxon>
        <taxon>Methanobacteriati</taxon>
        <taxon>Methanobacteriota</taxon>
        <taxon>candidate division MSBL1</taxon>
    </lineage>
</organism>
<dbReference type="EMBL" id="LHXO01000163">
    <property type="protein sequence ID" value="KXA92386.1"/>
    <property type="molecule type" value="Genomic_DNA"/>
</dbReference>
<feature type="transmembrane region" description="Helical" evidence="19">
    <location>
        <begin position="6"/>
        <end position="26"/>
    </location>
</feature>
<dbReference type="PATRIC" id="fig|1698264.3.peg.687"/>
<evidence type="ECO:0000313" key="21">
    <source>
        <dbReference type="Proteomes" id="UP000070284"/>
    </source>
</evidence>
<evidence type="ECO:0000256" key="7">
    <source>
        <dbReference type="ARBA" id="ARBA00022475"/>
    </source>
</evidence>
<evidence type="ECO:0000313" key="20">
    <source>
        <dbReference type="EMBL" id="KXA92386.1"/>
    </source>
</evidence>
<evidence type="ECO:0000256" key="15">
    <source>
        <dbReference type="ARBA" id="ARBA00032605"/>
    </source>
</evidence>
<dbReference type="GO" id="GO:0051073">
    <property type="term" value="F:adenosylcobinamide-GDP ribazoletransferase activity"/>
    <property type="evidence" value="ECO:0007669"/>
    <property type="project" value="UniProtKB-UniRule"/>
</dbReference>
<dbReference type="GO" id="GO:0005886">
    <property type="term" value="C:plasma membrane"/>
    <property type="evidence" value="ECO:0007669"/>
    <property type="project" value="UniProtKB-SubCell"/>
</dbReference>
<dbReference type="GO" id="GO:0008818">
    <property type="term" value="F:cobalamin 5'-phosphate synthase activity"/>
    <property type="evidence" value="ECO:0007669"/>
    <property type="project" value="UniProtKB-UniRule"/>
</dbReference>
<feature type="transmembrane region" description="Helical" evidence="19">
    <location>
        <begin position="76"/>
        <end position="95"/>
    </location>
</feature>